<reference evidence="14" key="2">
    <citation type="submission" date="2015-06" db="UniProtKB">
        <authorList>
            <consortium name="EnsemblMetazoa"/>
        </authorList>
    </citation>
    <scope>IDENTIFICATION</scope>
</reference>
<dbReference type="UniPathway" id="UPA00196"/>
<keyword evidence="10" id="KW-0472">Membrane</keyword>
<evidence type="ECO:0000313" key="14">
    <source>
        <dbReference type="EnsemblMetazoa" id="MESCA002942-PA"/>
    </source>
</evidence>
<evidence type="ECO:0000256" key="1">
    <source>
        <dbReference type="ARBA" id="ARBA00004477"/>
    </source>
</evidence>
<evidence type="ECO:0000256" key="5">
    <source>
        <dbReference type="ARBA" id="ARBA00022676"/>
    </source>
</evidence>
<evidence type="ECO:0000256" key="7">
    <source>
        <dbReference type="ARBA" id="ARBA00022692"/>
    </source>
</evidence>
<evidence type="ECO:0000256" key="6">
    <source>
        <dbReference type="ARBA" id="ARBA00022679"/>
    </source>
</evidence>
<accession>T1GHN4</accession>
<dbReference type="EMBL" id="CAQQ02044370">
    <property type="status" value="NOT_ANNOTATED_CDS"/>
    <property type="molecule type" value="Genomic_DNA"/>
</dbReference>
<dbReference type="GO" id="GO:0004376">
    <property type="term" value="F:GPI mannosyltransferase activity"/>
    <property type="evidence" value="ECO:0007669"/>
    <property type="project" value="InterPro"/>
</dbReference>
<protein>
    <recommendedName>
        <fullName evidence="12 13">GPI alpha-1,4-mannosyltransferase I, catalytic subunit</fullName>
        <ecNumber evidence="13">2.4.1.-</ecNumber>
    </recommendedName>
    <alternativeName>
        <fullName evidence="13">GPI mannosyltransferase I</fullName>
    </alternativeName>
</protein>
<dbReference type="Pfam" id="PF05007">
    <property type="entry name" value="Mannosyl_trans"/>
    <property type="match status" value="1"/>
</dbReference>
<keyword evidence="4 13" id="KW-0337">GPI-anchor biosynthesis</keyword>
<dbReference type="PANTHER" id="PTHR12886">
    <property type="entry name" value="PIG-M MANNOSYLTRANSFERASE"/>
    <property type="match status" value="1"/>
</dbReference>
<name>T1GHN4_MEGSC</name>
<keyword evidence="6 13" id="KW-0808">Transferase</keyword>
<dbReference type="GO" id="GO:1990529">
    <property type="term" value="C:glycosylphosphatidylinositol-mannosyltransferase I complex"/>
    <property type="evidence" value="ECO:0007669"/>
    <property type="project" value="TreeGrafter"/>
</dbReference>
<dbReference type="GO" id="GO:0005789">
    <property type="term" value="C:endoplasmic reticulum membrane"/>
    <property type="evidence" value="ECO:0007669"/>
    <property type="project" value="UniProtKB-SubCell"/>
</dbReference>
<evidence type="ECO:0000256" key="13">
    <source>
        <dbReference type="RuleBase" id="RU365064"/>
    </source>
</evidence>
<dbReference type="PANTHER" id="PTHR12886:SF0">
    <property type="entry name" value="GPI MANNOSYLTRANSFERASE 1"/>
    <property type="match status" value="1"/>
</dbReference>
<dbReference type="AlphaFoldDB" id="T1GHN4"/>
<dbReference type="GO" id="GO:0006506">
    <property type="term" value="P:GPI anchor biosynthetic process"/>
    <property type="evidence" value="ECO:0007669"/>
    <property type="project" value="UniProtKB-UniPathway"/>
</dbReference>
<sequence>MYPISILCVGWLVGWLVVYKRNKGLILSSQDTAQSLSIFKAPFMPLRKKTRHNNSHIVSIQSLGANEKSSTVEKFYKRHDMGQSQAKYSALFWLYNPLSMSISTRGNGDSFSCFFVLATIYFLQKYQSTSKHTFYAGLFHGIAFIYACIQ</sequence>
<dbReference type="HOGENOM" id="CLU_1742641_0_0_1"/>
<evidence type="ECO:0000256" key="9">
    <source>
        <dbReference type="ARBA" id="ARBA00022989"/>
    </source>
</evidence>
<dbReference type="InterPro" id="IPR007704">
    <property type="entry name" value="PIG-M"/>
</dbReference>
<dbReference type="EMBL" id="CAQQ02044368">
    <property type="status" value="NOT_ANNOTATED_CDS"/>
    <property type="molecule type" value="Genomic_DNA"/>
</dbReference>
<keyword evidence="15" id="KW-1185">Reference proteome</keyword>
<evidence type="ECO:0000256" key="10">
    <source>
        <dbReference type="ARBA" id="ARBA00023136"/>
    </source>
</evidence>
<dbReference type="Proteomes" id="UP000015102">
    <property type="component" value="Unassembled WGS sequence"/>
</dbReference>
<dbReference type="STRING" id="36166.T1GHN4"/>
<evidence type="ECO:0000313" key="15">
    <source>
        <dbReference type="Proteomes" id="UP000015102"/>
    </source>
</evidence>
<comment type="function">
    <text evidence="11 13">Catalytic subunit of the glycosylphosphatidylinositol-mannosyltransferase I complex which catalyzes the transfer of the first mannose, via an alpha-1,4 bond from a dolichol-phosphate-mannose (Dol-P-Man) to the glucosaminyl acyl phosphatidylinositol (GlcN-(acyl)PI) intermediate to generate alpha-D-Man-(1-&gt;4)-alpha-D-GlcN-(1-&gt;6)-(1-radyl,2-acyl-sn-glycero-3-phospho)-2-acyl-inositol and participates in the sixth step of the glycosylphosphatidylinositol-anchor biosynthesis.</text>
</comment>
<keyword evidence="8 13" id="KW-0256">Endoplasmic reticulum</keyword>
<evidence type="ECO:0000256" key="4">
    <source>
        <dbReference type="ARBA" id="ARBA00022502"/>
    </source>
</evidence>
<reference evidence="15" key="1">
    <citation type="submission" date="2013-02" db="EMBL/GenBank/DDBJ databases">
        <authorList>
            <person name="Hughes D."/>
        </authorList>
    </citation>
    <scope>NUCLEOTIDE SEQUENCE</scope>
    <source>
        <strain>Durham</strain>
        <strain evidence="15">NC isolate 2 -- Noor lab</strain>
    </source>
</reference>
<comment type="similarity">
    <text evidence="3 13">Belongs to the PIGM family.</text>
</comment>
<organism evidence="14 15">
    <name type="scientific">Megaselia scalaris</name>
    <name type="common">Humpbacked fly</name>
    <name type="synonym">Phora scalaris</name>
    <dbReference type="NCBI Taxonomy" id="36166"/>
    <lineage>
        <taxon>Eukaryota</taxon>
        <taxon>Metazoa</taxon>
        <taxon>Ecdysozoa</taxon>
        <taxon>Arthropoda</taxon>
        <taxon>Hexapoda</taxon>
        <taxon>Insecta</taxon>
        <taxon>Pterygota</taxon>
        <taxon>Neoptera</taxon>
        <taxon>Endopterygota</taxon>
        <taxon>Diptera</taxon>
        <taxon>Brachycera</taxon>
        <taxon>Muscomorpha</taxon>
        <taxon>Platypezoidea</taxon>
        <taxon>Phoridae</taxon>
        <taxon>Megaseliini</taxon>
        <taxon>Megaselia</taxon>
    </lineage>
</organism>
<comment type="subcellular location">
    <subcellularLocation>
        <location evidence="1 13">Endoplasmic reticulum membrane</location>
        <topology evidence="1 13">Multi-pass membrane protein</topology>
    </subcellularLocation>
</comment>
<dbReference type="EMBL" id="CAQQ02044371">
    <property type="status" value="NOT_ANNOTATED_CDS"/>
    <property type="molecule type" value="Genomic_DNA"/>
</dbReference>
<proteinExistence type="inferred from homology"/>
<evidence type="ECO:0000256" key="2">
    <source>
        <dbReference type="ARBA" id="ARBA00004687"/>
    </source>
</evidence>
<evidence type="ECO:0000256" key="3">
    <source>
        <dbReference type="ARBA" id="ARBA00011071"/>
    </source>
</evidence>
<dbReference type="EC" id="2.4.1.-" evidence="13"/>
<keyword evidence="7" id="KW-0812">Transmembrane</keyword>
<dbReference type="EMBL" id="CAQQ02044369">
    <property type="status" value="NOT_ANNOTATED_CDS"/>
    <property type="molecule type" value="Genomic_DNA"/>
</dbReference>
<keyword evidence="9" id="KW-1133">Transmembrane helix</keyword>
<evidence type="ECO:0000256" key="8">
    <source>
        <dbReference type="ARBA" id="ARBA00022824"/>
    </source>
</evidence>
<evidence type="ECO:0000256" key="12">
    <source>
        <dbReference type="ARBA" id="ARBA00093608"/>
    </source>
</evidence>
<keyword evidence="5 13" id="KW-0328">Glycosyltransferase</keyword>
<comment type="pathway">
    <text evidence="2 13">Glycolipid biosynthesis; glycosylphosphatidylinositol-anchor biosynthesis.</text>
</comment>
<dbReference type="EnsemblMetazoa" id="MESCA002942-RA">
    <property type="protein sequence ID" value="MESCA002942-PA"/>
    <property type="gene ID" value="MESCA002942"/>
</dbReference>
<evidence type="ECO:0000256" key="11">
    <source>
        <dbReference type="ARBA" id="ARBA00093408"/>
    </source>
</evidence>
<dbReference type="GO" id="GO:0051751">
    <property type="term" value="F:alpha-1,4-mannosyltransferase activity"/>
    <property type="evidence" value="ECO:0007669"/>
    <property type="project" value="InterPro"/>
</dbReference>